<keyword evidence="1" id="KW-0378">Hydrolase</keyword>
<organism evidence="3 4">
    <name type="scientific">Pandoraea thiooxydans</name>
    <dbReference type="NCBI Taxonomy" id="445709"/>
    <lineage>
        <taxon>Bacteria</taxon>
        <taxon>Pseudomonadati</taxon>
        <taxon>Pseudomonadota</taxon>
        <taxon>Betaproteobacteria</taxon>
        <taxon>Burkholderiales</taxon>
        <taxon>Burkholderiaceae</taxon>
        <taxon>Pandoraea</taxon>
    </lineage>
</organism>
<evidence type="ECO:0000259" key="2">
    <source>
        <dbReference type="Pfam" id="PF07859"/>
    </source>
</evidence>
<dbReference type="EMBL" id="CP011568">
    <property type="protein sequence ID" value="AKJ68792.1"/>
    <property type="molecule type" value="Genomic_DNA"/>
</dbReference>
<dbReference type="PATRIC" id="fig|445709.3.peg.2497"/>
<proteinExistence type="predicted"/>
<keyword evidence="4" id="KW-1185">Reference proteome</keyword>
<dbReference type="OrthoDB" id="9794445at2"/>
<dbReference type="KEGG" id="ptx:ABW99_11750"/>
<evidence type="ECO:0000313" key="4">
    <source>
        <dbReference type="Proteomes" id="UP000036700"/>
    </source>
</evidence>
<dbReference type="InterPro" id="IPR029058">
    <property type="entry name" value="AB_hydrolase_fold"/>
</dbReference>
<dbReference type="SUPFAM" id="SSF53474">
    <property type="entry name" value="alpha/beta-Hydrolases"/>
    <property type="match status" value="1"/>
</dbReference>
<reference evidence="4" key="1">
    <citation type="submission" date="2015-06" db="EMBL/GenBank/DDBJ databases">
        <authorList>
            <person name="Lim Y.L."/>
            <person name="Ee R."/>
            <person name="Yong D."/>
            <person name="How K.Y."/>
            <person name="Yin W.F."/>
            <person name="Chan K.G."/>
        </authorList>
    </citation>
    <scope>NUCLEOTIDE SEQUENCE [LARGE SCALE GENOMIC DNA]</scope>
    <source>
        <strain evidence="4">DSM 25325</strain>
    </source>
</reference>
<protein>
    <submittedName>
        <fullName evidence="3">Thioesterase</fullName>
    </submittedName>
</protein>
<dbReference type="InterPro" id="IPR050300">
    <property type="entry name" value="GDXG_lipolytic_enzyme"/>
</dbReference>
<dbReference type="Gene3D" id="3.40.50.1820">
    <property type="entry name" value="alpha/beta hydrolase"/>
    <property type="match status" value="1"/>
</dbReference>
<dbReference type="PANTHER" id="PTHR48081">
    <property type="entry name" value="AB HYDROLASE SUPERFAMILY PROTEIN C4A8.06C"/>
    <property type="match status" value="1"/>
</dbReference>
<accession>A0A0G3ETU9</accession>
<dbReference type="STRING" id="445709.ABW99_11750"/>
<evidence type="ECO:0000313" key="3">
    <source>
        <dbReference type="EMBL" id="AKJ68792.1"/>
    </source>
</evidence>
<dbReference type="PANTHER" id="PTHR48081:SF8">
    <property type="entry name" value="ALPHA_BETA HYDROLASE FOLD-3 DOMAIN-CONTAINING PROTEIN-RELATED"/>
    <property type="match status" value="1"/>
</dbReference>
<sequence>MNDIHPAQALDAELSAIVTARAASNSPPPFSGTPEQARERMRLAVMTARQRVAMPVVGAVEDAVAVDIVRGATRHVPVRIYRPQDTPMPLPTTVFFHGGGFVLGSVELMDDIARKLCRDTHTVVVSVDYRLAPEHPFPAAHDDALAAVRWVIRHVDHLGGDASRIAVAGESAGANLATSTAWELRGADRRLAAQLLVVPGVDMARDVARIEATRTDFPMLSTNDLREIARLYMGAAKARATECPPSPLRAADLAGMPPALVAVAGHDPLHDEGIAYAKRLESDGVPVELFLFEDMFHTFFGLFEASASARRASDAICHAFAAWIDRHALPAT</sequence>
<feature type="domain" description="Alpha/beta hydrolase fold-3" evidence="2">
    <location>
        <begin position="94"/>
        <end position="300"/>
    </location>
</feature>
<dbReference type="GO" id="GO:0016787">
    <property type="term" value="F:hydrolase activity"/>
    <property type="evidence" value="ECO:0007669"/>
    <property type="project" value="UniProtKB-KW"/>
</dbReference>
<gene>
    <name evidence="3" type="ORF">ABW99_11750</name>
</gene>
<dbReference type="Pfam" id="PF07859">
    <property type="entry name" value="Abhydrolase_3"/>
    <property type="match status" value="1"/>
</dbReference>
<evidence type="ECO:0000256" key="1">
    <source>
        <dbReference type="ARBA" id="ARBA00022801"/>
    </source>
</evidence>
<dbReference type="AlphaFoldDB" id="A0A0G3ETU9"/>
<name>A0A0G3ETU9_9BURK</name>
<dbReference type="Proteomes" id="UP000036700">
    <property type="component" value="Chromosome"/>
</dbReference>
<dbReference type="InterPro" id="IPR013094">
    <property type="entry name" value="AB_hydrolase_3"/>
</dbReference>